<dbReference type="Proteomes" id="UP000035067">
    <property type="component" value="Unassembled WGS sequence"/>
</dbReference>
<dbReference type="Gene3D" id="2.60.120.460">
    <property type="entry name" value="YjbQ-like"/>
    <property type="match status" value="1"/>
</dbReference>
<dbReference type="PANTHER" id="PTHR30615:SF8">
    <property type="entry name" value="UPF0047 PROTEIN C4A8.02C"/>
    <property type="match status" value="1"/>
</dbReference>
<protein>
    <submittedName>
        <fullName evidence="2">Secondary thiamine-phosphate synthase enzyme</fullName>
    </submittedName>
</protein>
<dbReference type="InterPro" id="IPR001602">
    <property type="entry name" value="UPF0047_YjbQ-like"/>
</dbReference>
<dbReference type="InterPro" id="IPR035917">
    <property type="entry name" value="YjbQ-like_sf"/>
</dbReference>
<sequence>MAQHLQRLSISTSGQGFINITRQIAAVLEDSGLAQGLICLSCLHTSASLCINENADPHVLTDLMAHLAALAPPEGARSLSGYGAVRAYSHSNEGPDDMPAHVRTLLTNTHLNLSFAEGRLLLGQWQGVYLIEHRTSPQARVVSVHCLGD</sequence>
<comment type="caution">
    <text evidence="2">The sequence shown here is derived from an EMBL/GenBank/DDBJ whole genome shotgun (WGS) entry which is preliminary data.</text>
</comment>
<proteinExistence type="inferred from homology"/>
<comment type="similarity">
    <text evidence="1">Belongs to the UPF0047 family.</text>
</comment>
<reference evidence="2 3" key="1">
    <citation type="submission" date="2015-01" db="EMBL/GenBank/DDBJ databases">
        <title>Lifestyle Evolution in Cyanobacterial Symbionts of Sponges.</title>
        <authorList>
            <person name="Burgsdorf I."/>
            <person name="Slaby B.M."/>
            <person name="Handley K.M."/>
            <person name="Haber M."/>
            <person name="Blom J."/>
            <person name="Marshall C.W."/>
            <person name="Gilbert J.A."/>
            <person name="Hentschel U."/>
            <person name="Steindler L."/>
        </authorList>
    </citation>
    <scope>NUCLEOTIDE SEQUENCE [LARGE SCALE GENOMIC DNA]</scope>
    <source>
        <strain evidence="2">SP3</strain>
    </source>
</reference>
<dbReference type="PANTHER" id="PTHR30615">
    <property type="entry name" value="UNCHARACTERIZED PROTEIN YJBQ-RELATED"/>
    <property type="match status" value="1"/>
</dbReference>
<dbReference type="SUPFAM" id="SSF111038">
    <property type="entry name" value="YjbQ-like"/>
    <property type="match status" value="1"/>
</dbReference>
<gene>
    <name evidence="2" type="ORF">TE42_04545</name>
</gene>
<dbReference type="NCBIfam" id="TIGR00149">
    <property type="entry name" value="TIGR00149_YjbQ"/>
    <property type="match status" value="1"/>
</dbReference>
<evidence type="ECO:0000313" key="2">
    <source>
        <dbReference type="EMBL" id="KKZ12469.1"/>
    </source>
</evidence>
<dbReference type="EMBL" id="JXQG01000020">
    <property type="protein sequence ID" value="KKZ12469.1"/>
    <property type="molecule type" value="Genomic_DNA"/>
</dbReference>
<dbReference type="PATRIC" id="fig|1604020.3.peg.180"/>
<accession>A0A0G2J507</accession>
<name>A0A0G2J507_9SYNE</name>
<evidence type="ECO:0000313" key="3">
    <source>
        <dbReference type="Proteomes" id="UP000035067"/>
    </source>
</evidence>
<organism evidence="2 3">
    <name type="scientific">Candidatus Synechococcus spongiarum SP3</name>
    <dbReference type="NCBI Taxonomy" id="1604020"/>
    <lineage>
        <taxon>Bacteria</taxon>
        <taxon>Bacillati</taxon>
        <taxon>Cyanobacteriota</taxon>
        <taxon>Cyanophyceae</taxon>
        <taxon>Synechococcales</taxon>
        <taxon>Synechococcaceae</taxon>
        <taxon>Synechococcus</taxon>
    </lineage>
</organism>
<dbReference type="AlphaFoldDB" id="A0A0G2J507"/>
<evidence type="ECO:0000256" key="1">
    <source>
        <dbReference type="ARBA" id="ARBA00005534"/>
    </source>
</evidence>
<dbReference type="Pfam" id="PF01894">
    <property type="entry name" value="YjbQ"/>
    <property type="match status" value="1"/>
</dbReference>
<dbReference type="PIRSF" id="PIRSF004681">
    <property type="entry name" value="UCP004681"/>
    <property type="match status" value="1"/>
</dbReference>